<proteinExistence type="predicted"/>
<organism evidence="2 3">
    <name type="scientific">Oncorhynchus mykiss</name>
    <name type="common">Rainbow trout</name>
    <name type="synonym">Salmo gairdneri</name>
    <dbReference type="NCBI Taxonomy" id="8022"/>
    <lineage>
        <taxon>Eukaryota</taxon>
        <taxon>Metazoa</taxon>
        <taxon>Chordata</taxon>
        <taxon>Craniata</taxon>
        <taxon>Vertebrata</taxon>
        <taxon>Euteleostomi</taxon>
        <taxon>Actinopterygii</taxon>
        <taxon>Neopterygii</taxon>
        <taxon>Teleostei</taxon>
        <taxon>Protacanthopterygii</taxon>
        <taxon>Salmoniformes</taxon>
        <taxon>Salmonidae</taxon>
        <taxon>Salmoninae</taxon>
        <taxon>Oncorhynchus</taxon>
    </lineage>
</organism>
<dbReference type="InterPro" id="IPR008983">
    <property type="entry name" value="Tumour_necrosis_fac-like_dom"/>
</dbReference>
<name>A0A060WN29_ONCMY</name>
<dbReference type="Proteomes" id="UP000193380">
    <property type="component" value="Unassembled WGS sequence"/>
</dbReference>
<protein>
    <recommendedName>
        <fullName evidence="1">C1q domain-containing protein</fullName>
    </recommendedName>
</protein>
<reference evidence="2" key="2">
    <citation type="submission" date="2014-03" db="EMBL/GenBank/DDBJ databases">
        <authorList>
            <person name="Genoscope - CEA"/>
        </authorList>
    </citation>
    <scope>NUCLEOTIDE SEQUENCE</scope>
</reference>
<dbReference type="Gene3D" id="2.60.120.40">
    <property type="match status" value="1"/>
</dbReference>
<evidence type="ECO:0000313" key="2">
    <source>
        <dbReference type="EMBL" id="CDQ68452.1"/>
    </source>
</evidence>
<evidence type="ECO:0000313" key="3">
    <source>
        <dbReference type="Proteomes" id="UP000193380"/>
    </source>
</evidence>
<accession>A0A060WN29</accession>
<reference evidence="2" key="1">
    <citation type="journal article" date="2014" name="Nat. Commun.">
        <title>The rainbow trout genome provides novel insights into evolution after whole-genome duplication in vertebrates.</title>
        <authorList>
            <person name="Berthelot C."/>
            <person name="Brunet F."/>
            <person name="Chalopin D."/>
            <person name="Juanchich A."/>
            <person name="Bernard M."/>
            <person name="Noel B."/>
            <person name="Bento P."/>
            <person name="Da Silva C."/>
            <person name="Labadie K."/>
            <person name="Alberti A."/>
            <person name="Aury J.M."/>
            <person name="Louis A."/>
            <person name="Dehais P."/>
            <person name="Bardou P."/>
            <person name="Montfort J."/>
            <person name="Klopp C."/>
            <person name="Cabau C."/>
            <person name="Gaspin C."/>
            <person name="Thorgaard G.H."/>
            <person name="Boussaha M."/>
            <person name="Quillet E."/>
            <person name="Guyomard R."/>
            <person name="Galiana D."/>
            <person name="Bobe J."/>
            <person name="Volff J.N."/>
            <person name="Genet C."/>
            <person name="Wincker P."/>
            <person name="Jaillon O."/>
            <person name="Roest Crollius H."/>
            <person name="Guiguen Y."/>
        </authorList>
    </citation>
    <scope>NUCLEOTIDE SEQUENCE [LARGE SCALE GENOMIC DNA]</scope>
</reference>
<sequence>MSFLSMVSRNGTAIANGYDHNSSDGDDMVSTASLEVGNQVWVTLIDRTPIGVEELITTFNGFLLFPM</sequence>
<dbReference type="EMBL" id="FR904628">
    <property type="protein sequence ID" value="CDQ68452.1"/>
    <property type="molecule type" value="Genomic_DNA"/>
</dbReference>
<gene>
    <name evidence="2" type="ORF">GSONMT00018310001</name>
</gene>
<dbReference type="InterPro" id="IPR001073">
    <property type="entry name" value="C1q_dom"/>
</dbReference>
<evidence type="ECO:0000259" key="1">
    <source>
        <dbReference type="PROSITE" id="PS50871"/>
    </source>
</evidence>
<dbReference type="AlphaFoldDB" id="A0A060WN29"/>
<dbReference type="SUPFAM" id="SSF49842">
    <property type="entry name" value="TNF-like"/>
    <property type="match status" value="1"/>
</dbReference>
<dbReference type="PaxDb" id="8022-A0A060WN29"/>
<feature type="domain" description="C1q" evidence="1">
    <location>
        <begin position="1"/>
        <end position="67"/>
    </location>
</feature>
<dbReference type="PROSITE" id="PS50871">
    <property type="entry name" value="C1Q"/>
    <property type="match status" value="1"/>
</dbReference>